<dbReference type="Pfam" id="PF08164">
    <property type="entry name" value="TRAUB"/>
    <property type="match status" value="1"/>
</dbReference>
<dbReference type="InterPro" id="IPR012617">
    <property type="entry name" value="AATF_C"/>
</dbReference>
<comment type="similarity">
    <text evidence="1">Belongs to the AATF family.</text>
</comment>
<feature type="compositionally biased region" description="Acidic residues" evidence="3">
    <location>
        <begin position="349"/>
        <end position="360"/>
    </location>
</feature>
<dbReference type="GO" id="GO:0005730">
    <property type="term" value="C:nucleolus"/>
    <property type="evidence" value="ECO:0007669"/>
    <property type="project" value="TreeGrafter"/>
</dbReference>
<feature type="compositionally biased region" description="Acidic residues" evidence="3">
    <location>
        <begin position="112"/>
        <end position="127"/>
    </location>
</feature>
<dbReference type="InterPro" id="IPR025160">
    <property type="entry name" value="AATF"/>
</dbReference>
<gene>
    <name evidence="6" type="ORF">HG537_0E03250</name>
</gene>
<keyword evidence="7" id="KW-1185">Reference proteome</keyword>
<accession>A0A7H9HUD8</accession>
<dbReference type="EMBL" id="CP059271">
    <property type="protein sequence ID" value="QLQ80970.1"/>
    <property type="molecule type" value="Genomic_DNA"/>
</dbReference>
<feature type="compositionally biased region" description="Acidic residues" evidence="3">
    <location>
        <begin position="87"/>
        <end position="97"/>
    </location>
</feature>
<organism evidence="6 7">
    <name type="scientific">Torulaspora globosa</name>
    <dbReference type="NCBI Taxonomy" id="48254"/>
    <lineage>
        <taxon>Eukaryota</taxon>
        <taxon>Fungi</taxon>
        <taxon>Dikarya</taxon>
        <taxon>Ascomycota</taxon>
        <taxon>Saccharomycotina</taxon>
        <taxon>Saccharomycetes</taxon>
        <taxon>Saccharomycetales</taxon>
        <taxon>Saccharomycetaceae</taxon>
        <taxon>Torulaspora</taxon>
    </lineage>
</organism>
<proteinExistence type="inferred from homology"/>
<evidence type="ECO:0000256" key="1">
    <source>
        <dbReference type="ARBA" id="ARBA00008966"/>
    </source>
</evidence>
<evidence type="ECO:0000259" key="5">
    <source>
        <dbReference type="Pfam" id="PF13339"/>
    </source>
</evidence>
<feature type="compositionally biased region" description="Basic and acidic residues" evidence="3">
    <location>
        <begin position="361"/>
        <end position="374"/>
    </location>
</feature>
<evidence type="ECO:0000313" key="6">
    <source>
        <dbReference type="EMBL" id="QLQ80970.1"/>
    </source>
</evidence>
<feature type="domain" description="AATF leucine zipper-containing" evidence="5">
    <location>
        <begin position="157"/>
        <end position="280"/>
    </location>
</feature>
<evidence type="ECO:0000256" key="2">
    <source>
        <dbReference type="ARBA" id="ARBA00013850"/>
    </source>
</evidence>
<feature type="compositionally biased region" description="Basic and acidic residues" evidence="3">
    <location>
        <begin position="48"/>
        <end position="86"/>
    </location>
</feature>
<dbReference type="AlphaFoldDB" id="A0A7H9HUD8"/>
<name>A0A7H9HUD8_9SACH</name>
<evidence type="ECO:0000256" key="3">
    <source>
        <dbReference type="SAM" id="MobiDB-lite"/>
    </source>
</evidence>
<dbReference type="GO" id="GO:0000462">
    <property type="term" value="P:maturation of SSU-rRNA from tricistronic rRNA transcript (SSU-rRNA, 5.8S rRNA, LSU-rRNA)"/>
    <property type="evidence" value="ECO:0007669"/>
    <property type="project" value="TreeGrafter"/>
</dbReference>
<feature type="region of interest" description="Disordered" evidence="3">
    <location>
        <begin position="16"/>
        <end position="131"/>
    </location>
</feature>
<dbReference type="Pfam" id="PF13339">
    <property type="entry name" value="AATF-Che1"/>
    <property type="match status" value="1"/>
</dbReference>
<protein>
    <recommendedName>
        <fullName evidence="2">Protein BFR2</fullName>
    </recommendedName>
</protein>
<reference evidence="6 7" key="1">
    <citation type="submission" date="2020-06" db="EMBL/GenBank/DDBJ databases">
        <title>The yeast mating-type switching endonuclease HO is a domesticated member of an unorthodox homing genetic element family.</title>
        <authorList>
            <person name="Coughlan A.Y."/>
            <person name="Lombardi L."/>
            <person name="Braun-Galleani S."/>
            <person name="Martos A.R."/>
            <person name="Galeote V."/>
            <person name="Bigey F."/>
            <person name="Dequin S."/>
            <person name="Byrne K.P."/>
            <person name="Wolfe K.H."/>
        </authorList>
    </citation>
    <scope>NUCLEOTIDE SEQUENCE [LARGE SCALE GENOMIC DNA]</scope>
    <source>
        <strain evidence="6 7">CBS2947</strain>
    </source>
</reference>
<dbReference type="InterPro" id="IPR039223">
    <property type="entry name" value="AATF/Bfr2"/>
</dbReference>
<feature type="region of interest" description="Disordered" evidence="3">
    <location>
        <begin position="235"/>
        <end position="257"/>
    </location>
</feature>
<dbReference type="Proteomes" id="UP000510647">
    <property type="component" value="Chromosome 5"/>
</dbReference>
<dbReference type="PANTHER" id="PTHR15565:SF0">
    <property type="entry name" value="PROTEIN AATF"/>
    <property type="match status" value="1"/>
</dbReference>
<feature type="region of interest" description="Disordered" evidence="3">
    <location>
        <begin position="345"/>
        <end position="378"/>
    </location>
</feature>
<feature type="domain" description="Apoptosis-antagonizing transcription factor C-terminal" evidence="4">
    <location>
        <begin position="391"/>
        <end position="472"/>
    </location>
</feature>
<dbReference type="PANTHER" id="PTHR15565">
    <property type="entry name" value="AATF PROTEIN APOPTOSIS ANTAGONIZING TRANSCRIPTION FACTOR"/>
    <property type="match status" value="1"/>
</dbReference>
<sequence>MGRFVADEISEVANRPVNKDYDIEDGDVGVFEHRDVGSSDDEGYETTGEEKAHYTEVGKSRLRDDGIKLDDDKYQGTVGSREKAFGDDSESEGEVESEGGSGSDAVSLRTDSEDELISEESESETEDAEYKRERLAELIQQETTNAVKKLSETTKKDAAKGLCILEQNKLFENIIDVRIKLQKALNSANSLPLTKESWKHLKTEKTDSLIKESQKLLTKVLSQMIDFRNEFQIKDHISQEPEKPERPEKRSISSLTKETDRFDNELSVYRSAVLNKWSTKVASASGNHALTSAKFKAINQPADVQVQNQLADTDRLLKRTCLSRRGITPFRFHDDLNNNKLVHLAPQETQDDDAEDADDLDIPRNYDPRKKDNNALDTTENPYIFDDEDFYRVLLNDLVDKKISDARTSNGTTANIAITSRSTKLKKNIDTKASKGRKLNYSIQEPIANYEAPRESGYKWSDEQIDEFFAGFLGQRIDFAEDEEALLDQDTNKTEQELIKNDDIQIFG</sequence>
<evidence type="ECO:0000313" key="7">
    <source>
        <dbReference type="Proteomes" id="UP000510647"/>
    </source>
</evidence>
<evidence type="ECO:0000259" key="4">
    <source>
        <dbReference type="Pfam" id="PF08164"/>
    </source>
</evidence>
<dbReference type="OrthoDB" id="5783963at2759"/>